<proteinExistence type="predicted"/>
<name>A0A0A9H6H9_ARUDO</name>
<protein>
    <submittedName>
        <fullName evidence="1">Uncharacterized protein</fullName>
    </submittedName>
</protein>
<organism evidence="1">
    <name type="scientific">Arundo donax</name>
    <name type="common">Giant reed</name>
    <name type="synonym">Donax arundinaceus</name>
    <dbReference type="NCBI Taxonomy" id="35708"/>
    <lineage>
        <taxon>Eukaryota</taxon>
        <taxon>Viridiplantae</taxon>
        <taxon>Streptophyta</taxon>
        <taxon>Embryophyta</taxon>
        <taxon>Tracheophyta</taxon>
        <taxon>Spermatophyta</taxon>
        <taxon>Magnoliopsida</taxon>
        <taxon>Liliopsida</taxon>
        <taxon>Poales</taxon>
        <taxon>Poaceae</taxon>
        <taxon>PACMAD clade</taxon>
        <taxon>Arundinoideae</taxon>
        <taxon>Arundineae</taxon>
        <taxon>Arundo</taxon>
    </lineage>
</organism>
<reference evidence="1" key="2">
    <citation type="journal article" date="2015" name="Data Brief">
        <title>Shoot transcriptome of the giant reed, Arundo donax.</title>
        <authorList>
            <person name="Barrero R.A."/>
            <person name="Guerrero F.D."/>
            <person name="Moolhuijzen P."/>
            <person name="Goolsby J.A."/>
            <person name="Tidwell J."/>
            <person name="Bellgard S.E."/>
            <person name="Bellgard M.I."/>
        </authorList>
    </citation>
    <scope>NUCLEOTIDE SEQUENCE</scope>
    <source>
        <tissue evidence="1">Shoot tissue taken approximately 20 cm above the soil surface</tissue>
    </source>
</reference>
<sequence length="56" mass="6492">MSVFVHIFSLNLIKKTIFDRSVVTQEDGVRHTVLFHVIVKPMKKKQANSTTHFLSH</sequence>
<evidence type="ECO:0000313" key="1">
    <source>
        <dbReference type="EMBL" id="JAE32810.1"/>
    </source>
</evidence>
<dbReference type="EMBL" id="GBRH01165086">
    <property type="protein sequence ID" value="JAE32810.1"/>
    <property type="molecule type" value="Transcribed_RNA"/>
</dbReference>
<reference evidence="1" key="1">
    <citation type="submission" date="2014-09" db="EMBL/GenBank/DDBJ databases">
        <authorList>
            <person name="Magalhaes I.L.F."/>
            <person name="Oliveira U."/>
            <person name="Santos F.R."/>
            <person name="Vidigal T.H.D.A."/>
            <person name="Brescovit A.D."/>
            <person name="Santos A.J."/>
        </authorList>
    </citation>
    <scope>NUCLEOTIDE SEQUENCE</scope>
    <source>
        <tissue evidence="1">Shoot tissue taken approximately 20 cm above the soil surface</tissue>
    </source>
</reference>
<dbReference type="AlphaFoldDB" id="A0A0A9H6H9"/>
<accession>A0A0A9H6H9</accession>